<dbReference type="InterPro" id="IPR032308">
    <property type="entry name" value="TDBD"/>
</dbReference>
<accession>A0ABR0V6L7</accession>
<evidence type="ECO:0000256" key="1">
    <source>
        <dbReference type="ARBA" id="ARBA00004123"/>
    </source>
</evidence>
<proteinExistence type="predicted"/>
<dbReference type="Pfam" id="PF16135">
    <property type="entry name" value="TDBD"/>
    <property type="match status" value="1"/>
</dbReference>
<organism evidence="6 7">
    <name type="scientific">Rehmannia glutinosa</name>
    <name type="common">Chinese foxglove</name>
    <dbReference type="NCBI Taxonomy" id="99300"/>
    <lineage>
        <taxon>Eukaryota</taxon>
        <taxon>Viridiplantae</taxon>
        <taxon>Streptophyta</taxon>
        <taxon>Embryophyta</taxon>
        <taxon>Tracheophyta</taxon>
        <taxon>Spermatophyta</taxon>
        <taxon>Magnoliopsida</taxon>
        <taxon>eudicotyledons</taxon>
        <taxon>Gunneridae</taxon>
        <taxon>Pentapetalae</taxon>
        <taxon>asterids</taxon>
        <taxon>lamiids</taxon>
        <taxon>Lamiales</taxon>
        <taxon>Orobanchaceae</taxon>
        <taxon>Rehmannieae</taxon>
        <taxon>Rehmannia</taxon>
    </lineage>
</organism>
<feature type="domain" description="RNase H type-1" evidence="4">
    <location>
        <begin position="59"/>
        <end position="151"/>
    </location>
</feature>
<evidence type="ECO:0000313" key="7">
    <source>
        <dbReference type="Proteomes" id="UP001318860"/>
    </source>
</evidence>
<dbReference type="Proteomes" id="UP001318860">
    <property type="component" value="Unassembled WGS sequence"/>
</dbReference>
<feature type="region of interest" description="Disordered" evidence="3">
    <location>
        <begin position="610"/>
        <end position="638"/>
    </location>
</feature>
<evidence type="ECO:0008006" key="8">
    <source>
        <dbReference type="Google" id="ProtNLM"/>
    </source>
</evidence>
<dbReference type="EMBL" id="JABTTQ020001600">
    <property type="protein sequence ID" value="KAK6130065.1"/>
    <property type="molecule type" value="Genomic_DNA"/>
</dbReference>
<feature type="domain" description="Tify" evidence="5">
    <location>
        <begin position="667"/>
        <end position="721"/>
    </location>
</feature>
<dbReference type="PANTHER" id="PTHR47025">
    <property type="entry name" value="AUTOIMMUNE REGULATOR"/>
    <property type="match status" value="1"/>
</dbReference>
<protein>
    <recommendedName>
        <fullName evidence="8">Tify domain-containing protein</fullName>
    </recommendedName>
</protein>
<keyword evidence="7" id="KW-1185">Reference proteome</keyword>
<feature type="region of interest" description="Disordered" evidence="3">
    <location>
        <begin position="269"/>
        <end position="306"/>
    </location>
</feature>
<dbReference type="PANTHER" id="PTHR47025:SF9">
    <property type="entry name" value="PROTEIN, PUTATIVE-RELATED"/>
    <property type="match status" value="1"/>
</dbReference>
<evidence type="ECO:0000259" key="4">
    <source>
        <dbReference type="Pfam" id="PF13456"/>
    </source>
</evidence>
<keyword evidence="2" id="KW-0539">Nucleus</keyword>
<feature type="compositionally biased region" description="Basic and acidic residues" evidence="3">
    <location>
        <begin position="618"/>
        <end position="628"/>
    </location>
</feature>
<gene>
    <name evidence="6" type="ORF">DH2020_036192</name>
</gene>
<comment type="subcellular location">
    <subcellularLocation>
        <location evidence="1">Nucleus</location>
    </subcellularLocation>
</comment>
<evidence type="ECO:0000256" key="3">
    <source>
        <dbReference type="SAM" id="MobiDB-lite"/>
    </source>
</evidence>
<dbReference type="Pfam" id="PF13456">
    <property type="entry name" value="RVT_3"/>
    <property type="match status" value="1"/>
</dbReference>
<evidence type="ECO:0000259" key="5">
    <source>
        <dbReference type="Pfam" id="PF16135"/>
    </source>
</evidence>
<name>A0ABR0V6L7_REHGL</name>
<sequence>MKLHWHSWDKMTTSKNKGGLGFRNLRVFNMVMLSKQAWRILTNPSSLLSRVFKSKYFPAVGIVLLDEHGAIKFGLSKKFNGITNLEEAEFLAIREALISAQINLDRFSVVGDASSVVLATRGDSNCPAHCQYIFSDITTLKQSLDILDVSWKRYVFFSGVASPENLEADQCRLIFLEKKSVEFLRASFDWLTFLVLLKSFHGDPLLELIFFHENNSIWLPSGSGSLANGEMFYDNSTRIDQKRGHQWFTDTSEQELFFNKKQAIESIKGTPGPAVMDGSLWHEGSSSQSEGQRADRPYSPKPVRYTTVSDKNTAPIVSASIDMEKKGVENQFGNDSSICLTMSHAVEDPLCLNTGLRKVKVNEVRISENCLPELVGNTFYPREKNEVMSTIFQRTGNNMFPGPTYNTADGNTISLDTAFNKIDKASISVGQASSKRDGNFMLTNQYYNGIDNNVLSIGQAFNRGNYNNTMVEHYEKENGSFISIGPTYSKGPDNFFAVDPFYNKVNETCIAYNKGDPSVAIGGQQDATVVSLGALSYNKENSSILSMVESSKKGEQTTISFGGFQDNHEERDLSGRLINSYNVLLNQSSARLTGPLGKKDSAEQLGANVISAATSKTDGTHKNKEQKTKKGSSNNFPSNVKSLLSTGILDGVPVKYVSWSREKNLRGVVRGTGYLCSCQDCKLSKAINAYEFERHAGCKTKHPNNHIYFENGKTIYAVVQELKSTPQETLFDVMQNVTGSPINLKNFHTWKASYQAATRELQRIYGKDEMPVPS</sequence>
<reference evidence="6 7" key="1">
    <citation type="journal article" date="2021" name="Comput. Struct. Biotechnol. J.">
        <title>De novo genome assembly of the potent medicinal plant Rehmannia glutinosa using nanopore technology.</title>
        <authorList>
            <person name="Ma L."/>
            <person name="Dong C."/>
            <person name="Song C."/>
            <person name="Wang X."/>
            <person name="Zheng X."/>
            <person name="Niu Y."/>
            <person name="Chen S."/>
            <person name="Feng W."/>
        </authorList>
    </citation>
    <scope>NUCLEOTIDE SEQUENCE [LARGE SCALE GENOMIC DNA]</scope>
    <source>
        <strain evidence="6">DH-2019</strain>
    </source>
</reference>
<evidence type="ECO:0000313" key="6">
    <source>
        <dbReference type="EMBL" id="KAK6130065.1"/>
    </source>
</evidence>
<evidence type="ECO:0000256" key="2">
    <source>
        <dbReference type="ARBA" id="ARBA00023242"/>
    </source>
</evidence>
<comment type="caution">
    <text evidence="6">The sequence shown here is derived from an EMBL/GenBank/DDBJ whole genome shotgun (WGS) entry which is preliminary data.</text>
</comment>
<dbReference type="InterPro" id="IPR002156">
    <property type="entry name" value="RNaseH_domain"/>
</dbReference>